<evidence type="ECO:0008006" key="3">
    <source>
        <dbReference type="Google" id="ProtNLM"/>
    </source>
</evidence>
<accession>A0A1G8DCV6</accession>
<name>A0A1G8DCV6_9BACI</name>
<dbReference type="STRING" id="568899.SAMN05192534_10743"/>
<dbReference type="OrthoDB" id="2736244at2"/>
<dbReference type="PIRSF" id="PIRSF037692">
    <property type="entry name" value="UCP037692"/>
    <property type="match status" value="1"/>
</dbReference>
<keyword evidence="2" id="KW-1185">Reference proteome</keyword>
<dbReference type="AlphaFoldDB" id="A0A1G8DCV6"/>
<evidence type="ECO:0000313" key="1">
    <source>
        <dbReference type="EMBL" id="SDH55413.1"/>
    </source>
</evidence>
<reference evidence="1 2" key="1">
    <citation type="submission" date="2016-10" db="EMBL/GenBank/DDBJ databases">
        <authorList>
            <person name="de Groot N.N."/>
        </authorList>
    </citation>
    <scope>NUCLEOTIDE SEQUENCE [LARGE SCALE GENOMIC DNA]</scope>
    <source>
        <strain evidence="1 2">DSM 21632</strain>
    </source>
</reference>
<gene>
    <name evidence="1" type="ORF">SAMN05192534_10743</name>
</gene>
<dbReference type="Proteomes" id="UP000199163">
    <property type="component" value="Unassembled WGS sequence"/>
</dbReference>
<dbReference type="InterPro" id="IPR017263">
    <property type="entry name" value="UCP037692"/>
</dbReference>
<dbReference type="Pfam" id="PF17277">
    <property type="entry name" value="DUF5342"/>
    <property type="match status" value="1"/>
</dbReference>
<protein>
    <recommendedName>
        <fullName evidence="3">YheE family protein</fullName>
    </recommendedName>
</protein>
<dbReference type="RefSeq" id="WP_091272647.1">
    <property type="nucleotide sequence ID" value="NZ_FNDK01000007.1"/>
</dbReference>
<dbReference type="EMBL" id="FNDK01000007">
    <property type="protein sequence ID" value="SDH55413.1"/>
    <property type="molecule type" value="Genomic_DNA"/>
</dbReference>
<proteinExistence type="predicted"/>
<sequence length="75" mass="9312">MISHFQWRERKNNWLNKEWYISFYFRGVHYKAIYYKDGSIQWQTQKPPSDAQEVITEQIHDLVLYHIFEDHTPPL</sequence>
<organism evidence="1 2">
    <name type="scientific">Alteribacillus persepolensis</name>
    <dbReference type="NCBI Taxonomy" id="568899"/>
    <lineage>
        <taxon>Bacteria</taxon>
        <taxon>Bacillati</taxon>
        <taxon>Bacillota</taxon>
        <taxon>Bacilli</taxon>
        <taxon>Bacillales</taxon>
        <taxon>Bacillaceae</taxon>
        <taxon>Alteribacillus</taxon>
    </lineage>
</organism>
<evidence type="ECO:0000313" key="2">
    <source>
        <dbReference type="Proteomes" id="UP000199163"/>
    </source>
</evidence>